<dbReference type="AlphaFoldDB" id="A0A285ZTK1"/>
<accession>A0A285ZTK1</accession>
<evidence type="ECO:0000313" key="1">
    <source>
        <dbReference type="EMBL" id="SOD12954.1"/>
    </source>
</evidence>
<protein>
    <submittedName>
        <fullName evidence="1">Uncharacterized protein</fullName>
    </submittedName>
</protein>
<dbReference type="Proteomes" id="UP000219281">
    <property type="component" value="Unassembled WGS sequence"/>
</dbReference>
<gene>
    <name evidence="1" type="ORF">SAMN06297358_0933</name>
</gene>
<name>A0A285ZTK1_9SPHI</name>
<keyword evidence="2" id="KW-1185">Reference proteome</keyword>
<dbReference type="RefSeq" id="WP_097129195.1">
    <property type="nucleotide sequence ID" value="NZ_OCMT01000001.1"/>
</dbReference>
<reference evidence="2" key="1">
    <citation type="submission" date="2017-09" db="EMBL/GenBank/DDBJ databases">
        <authorList>
            <person name="Varghese N."/>
            <person name="Submissions S."/>
        </authorList>
    </citation>
    <scope>NUCLEOTIDE SEQUENCE [LARGE SCALE GENOMIC DNA]</scope>
    <source>
        <strain evidence="2">CGMCC 1.12803</strain>
    </source>
</reference>
<evidence type="ECO:0000313" key="2">
    <source>
        <dbReference type="Proteomes" id="UP000219281"/>
    </source>
</evidence>
<dbReference type="OrthoDB" id="851151at2"/>
<dbReference type="EMBL" id="OCMT01000001">
    <property type="protein sequence ID" value="SOD12954.1"/>
    <property type="molecule type" value="Genomic_DNA"/>
</dbReference>
<proteinExistence type="predicted"/>
<organism evidence="1 2">
    <name type="scientific">Pedobacter xixiisoli</name>
    <dbReference type="NCBI Taxonomy" id="1476464"/>
    <lineage>
        <taxon>Bacteria</taxon>
        <taxon>Pseudomonadati</taxon>
        <taxon>Bacteroidota</taxon>
        <taxon>Sphingobacteriia</taxon>
        <taxon>Sphingobacteriales</taxon>
        <taxon>Sphingobacteriaceae</taxon>
        <taxon>Pedobacter</taxon>
    </lineage>
</organism>
<sequence>MKIFYKVSDKQLLKDRNEIFKEVGISALETNGFVPSVFKSSWNGEYNRSIKGYTYEYYKLKEGKYLEHIDISIVSGDKWIKVYLNIFELISPLNSIEELGKYEGINFSMPPNNLTKMRLRSDDYKGPPLFYMLFLPEHKIGSFYTKAGYISKVLKLKKLIESDMGHIDEFVKKWHNIYKANVTDWEGNIIKEI</sequence>